<feature type="domain" description="Fibronectin type-III" evidence="1">
    <location>
        <begin position="1"/>
        <end position="93"/>
    </location>
</feature>
<organism evidence="2">
    <name type="scientific">Homalodisca liturata</name>
    <dbReference type="NCBI Taxonomy" id="320908"/>
    <lineage>
        <taxon>Eukaryota</taxon>
        <taxon>Metazoa</taxon>
        <taxon>Ecdysozoa</taxon>
        <taxon>Arthropoda</taxon>
        <taxon>Hexapoda</taxon>
        <taxon>Insecta</taxon>
        <taxon>Pterygota</taxon>
        <taxon>Neoptera</taxon>
        <taxon>Paraneoptera</taxon>
        <taxon>Hemiptera</taxon>
        <taxon>Auchenorrhyncha</taxon>
        <taxon>Membracoidea</taxon>
        <taxon>Cicadellidae</taxon>
        <taxon>Cicadellinae</taxon>
        <taxon>Proconiini</taxon>
        <taxon>Homalodisca</taxon>
    </lineage>
</organism>
<dbReference type="Gene3D" id="2.60.40.10">
    <property type="entry name" value="Immunoglobulins"/>
    <property type="match status" value="1"/>
</dbReference>
<dbReference type="InterPro" id="IPR013783">
    <property type="entry name" value="Ig-like_fold"/>
</dbReference>
<reference evidence="2" key="1">
    <citation type="submission" date="2015-11" db="EMBL/GenBank/DDBJ databases">
        <title>De novo transcriptome assembly of four potential Pierce s Disease insect vectors from Arizona vineyards.</title>
        <authorList>
            <person name="Tassone E.E."/>
        </authorList>
    </citation>
    <scope>NUCLEOTIDE SEQUENCE</scope>
</reference>
<evidence type="ECO:0000259" key="1">
    <source>
        <dbReference type="PROSITE" id="PS50853"/>
    </source>
</evidence>
<dbReference type="InterPro" id="IPR036116">
    <property type="entry name" value="FN3_sf"/>
</dbReference>
<proteinExistence type="predicted"/>
<dbReference type="PROSITE" id="PS50853">
    <property type="entry name" value="FN3"/>
    <property type="match status" value="1"/>
</dbReference>
<feature type="non-terminal residue" evidence="2">
    <location>
        <position position="1"/>
    </location>
</feature>
<evidence type="ECO:0000313" key="2">
    <source>
        <dbReference type="EMBL" id="JAT07563.1"/>
    </source>
</evidence>
<dbReference type="SUPFAM" id="SSF49265">
    <property type="entry name" value="Fibronectin type III"/>
    <property type="match status" value="1"/>
</dbReference>
<feature type="non-terminal residue" evidence="2">
    <location>
        <position position="116"/>
    </location>
</feature>
<dbReference type="EMBL" id="GECU01000144">
    <property type="protein sequence ID" value="JAT07563.1"/>
    <property type="molecule type" value="Transcribed_RNA"/>
</dbReference>
<protein>
    <recommendedName>
        <fullName evidence="1">Fibronectin type-III domain-containing protein</fullName>
    </recommendedName>
</protein>
<dbReference type="CDD" id="cd00063">
    <property type="entry name" value="FN3"/>
    <property type="match status" value="1"/>
</dbReference>
<gene>
    <name evidence="2" type="ORF">g.58350</name>
</gene>
<sequence>TKVTPDSLTVMWQEPTSAPRCTQRYKLVLSLDRQFKQQINETTVGISENRTYTFTGLYQCTLYYISVQAMPNLQYKYTSSFTSVISNVTVKDLTTDNVYEDRIQISWKPSRLSCVL</sequence>
<accession>A0A1B6K7Z0</accession>
<name>A0A1B6K7Z0_9HEMI</name>
<dbReference type="AlphaFoldDB" id="A0A1B6K7Z0"/>
<dbReference type="InterPro" id="IPR003961">
    <property type="entry name" value="FN3_dom"/>
</dbReference>
<dbReference type="Pfam" id="PF00041">
    <property type="entry name" value="fn3"/>
    <property type="match status" value="1"/>
</dbReference>